<evidence type="ECO:0000256" key="4">
    <source>
        <dbReference type="ARBA" id="ARBA00033751"/>
    </source>
</evidence>
<keyword evidence="1" id="KW-0479">Metal-binding</keyword>
<evidence type="ECO:0000259" key="5">
    <source>
        <dbReference type="SMART" id="SM00849"/>
    </source>
</evidence>
<dbReference type="CDD" id="cd07710">
    <property type="entry name" value="arylsulfatase_Sdsa1-like_MBL-fold"/>
    <property type="match status" value="1"/>
</dbReference>
<evidence type="ECO:0000313" key="6">
    <source>
        <dbReference type="RefSeq" id="XP_001397251.3"/>
    </source>
</evidence>
<dbReference type="GO" id="GO:0046872">
    <property type="term" value="F:metal ion binding"/>
    <property type="evidence" value="ECO:0007669"/>
    <property type="project" value="UniProtKB-KW"/>
</dbReference>
<dbReference type="Gene3D" id="3.60.15.30">
    <property type="entry name" value="Metallo-beta-lactamase domain"/>
    <property type="match status" value="1"/>
</dbReference>
<evidence type="ECO:0000256" key="1">
    <source>
        <dbReference type="ARBA" id="ARBA00022723"/>
    </source>
</evidence>
<keyword evidence="2" id="KW-0378">Hydrolase</keyword>
<dbReference type="SMART" id="SM00849">
    <property type="entry name" value="Lactamase_B"/>
    <property type="match status" value="1"/>
</dbReference>
<dbReference type="KEGG" id="ang:An15g07240"/>
<dbReference type="FunFam" id="3.60.15.30:FF:000001">
    <property type="entry name" value="Alkyl/aryl-sulfatase BDS1"/>
    <property type="match status" value="1"/>
</dbReference>
<dbReference type="Pfam" id="PF14863">
    <property type="entry name" value="Alkyl_sulf_dimr"/>
    <property type="match status" value="1"/>
</dbReference>
<gene>
    <name evidence="6" type="ORF">An15g07240</name>
</gene>
<dbReference type="InterPro" id="IPR029229">
    <property type="entry name" value="Alkyl_sulf_C"/>
</dbReference>
<dbReference type="InterPro" id="IPR001279">
    <property type="entry name" value="Metallo-B-lactamas"/>
</dbReference>
<dbReference type="SUPFAM" id="SSF55718">
    <property type="entry name" value="SCP-like"/>
    <property type="match status" value="1"/>
</dbReference>
<organism evidence="6">
    <name type="scientific">Aspergillus niger</name>
    <dbReference type="NCBI Taxonomy" id="5061"/>
    <lineage>
        <taxon>Eukaryota</taxon>
        <taxon>Fungi</taxon>
        <taxon>Dikarya</taxon>
        <taxon>Ascomycota</taxon>
        <taxon>Pezizomycotina</taxon>
        <taxon>Eurotiomycetes</taxon>
        <taxon>Eurotiomycetidae</taxon>
        <taxon>Eurotiales</taxon>
        <taxon>Aspergillaceae</taxon>
        <taxon>Aspergillus</taxon>
        <taxon>Aspergillus subgen. Circumdati</taxon>
    </lineage>
</organism>
<comment type="similarity">
    <text evidence="4">Belongs to the metallo-beta-lactamase superfamily. Type III sulfatase family.</text>
</comment>
<feature type="domain" description="Metallo-beta-lactamase" evidence="5">
    <location>
        <begin position="134"/>
        <end position="357"/>
    </location>
</feature>
<reference evidence="6" key="2">
    <citation type="submission" date="2025-08" db="UniProtKB">
        <authorList>
            <consortium name="RefSeq"/>
        </authorList>
    </citation>
    <scope>IDENTIFICATION</scope>
</reference>
<dbReference type="RefSeq" id="XP_001397251.3">
    <property type="nucleotide sequence ID" value="XM_001397214.3"/>
</dbReference>
<dbReference type="Pfam" id="PF14864">
    <property type="entry name" value="Alkyl_sulf_C"/>
    <property type="match status" value="1"/>
</dbReference>
<dbReference type="GeneID" id="4988325"/>
<dbReference type="InterPro" id="IPR036866">
    <property type="entry name" value="RibonucZ/Hydroxyglut_hydro"/>
</dbReference>
<dbReference type="Pfam" id="PF00753">
    <property type="entry name" value="Lactamase_B"/>
    <property type="match status" value="1"/>
</dbReference>
<sequence length="662" mass="73313">MVTSTGNPRRARIQNSKVVVVNIFLIMAQSAINIEDSNPPSLHIIKQWKAVKESLPFDDQQDYVNAKRGWRGHLNPNQVTNDQGVVWDNVAYDFLKEDAPFSANPSLWRQSQLTRMNGLYHVAGPIYQVRGLDLSNTTIIEGDEGIIVIDPLTSLETGAAALALYQEHRGSNRDVKAVIYTHSHVDHFGGVKGFVSEKDVEEKNVKIIAPEGFLEHAISENVYTGTSMSRRAAYMYGAALEQGPRGQIGAGLGQTTPTGTVTLIAPNMIIKRTGEKRTIDGIEMEFQMAPDTEAPSEMLIWFPDLNALCAAEDATHTFHNILTLRGAVVRDPHSWAKYLTETIDRYGSQAEVVFAQHHWPTWGNDNILKFLTYQRDLYAYVHDQTLRLLNKGYNGPEIAEMLTLPPALDQSWYCRGYYGSLSHNVKAIYQRYVGWFDGNPAHLWEHIPVDKAKKYVALIGEDEIIQEGTKAYLGGDYRWAAELLSHAVFSNPHHKDACKRLADVYEQLGYGAENGTWRNFYISGATELRNGNFGTPTQTASADVVGQLTPDMVLDTLAIQINGPEAWDKKVLMDLVVSDQDNKTYHSWLSNGALVYSTADQSDAAQVTLTGTAKQLTALAVYGPDPDALANAGIVIYGDTTALDTLASLLDPGDPNFNIVKP</sequence>
<dbReference type="Gene3D" id="3.30.1050.10">
    <property type="entry name" value="SCP2 sterol-binding domain"/>
    <property type="match status" value="1"/>
</dbReference>
<dbReference type="SUPFAM" id="SSF56281">
    <property type="entry name" value="Metallo-hydrolase/oxidoreductase"/>
    <property type="match status" value="1"/>
</dbReference>
<dbReference type="PANTHER" id="PTHR43223">
    <property type="entry name" value="ALKYL/ARYL-SULFATASE"/>
    <property type="match status" value="1"/>
</dbReference>
<evidence type="ECO:0000256" key="2">
    <source>
        <dbReference type="ARBA" id="ARBA00022801"/>
    </source>
</evidence>
<dbReference type="GO" id="GO:0016787">
    <property type="term" value="F:hydrolase activity"/>
    <property type="evidence" value="ECO:0007669"/>
    <property type="project" value="UniProtKB-KW"/>
</dbReference>
<keyword evidence="3" id="KW-0862">Zinc</keyword>
<proteinExistence type="inferred from homology"/>
<dbReference type="InterPro" id="IPR044097">
    <property type="entry name" value="Bds1/SdsA1_MBL-fold"/>
</dbReference>
<dbReference type="InterPro" id="IPR052195">
    <property type="entry name" value="Bact_Alkyl/Aryl-Sulfatase"/>
</dbReference>
<name>A0AAJ6VS94_ASPNG</name>
<dbReference type="Gene3D" id="1.25.40.880">
    <property type="entry name" value="Alkyl sulfatase, dimerisation domain"/>
    <property type="match status" value="1"/>
</dbReference>
<evidence type="ECO:0000256" key="3">
    <source>
        <dbReference type="ARBA" id="ARBA00022833"/>
    </source>
</evidence>
<dbReference type="InterPro" id="IPR036527">
    <property type="entry name" value="SCP2_sterol-bd_dom_sf"/>
</dbReference>
<accession>A0AAJ6VS94</accession>
<protein>
    <recommendedName>
        <fullName evidence="5">Metallo-beta-lactamase domain-containing protein</fullName>
    </recommendedName>
</protein>
<reference evidence="6" key="1">
    <citation type="submission" date="2025-02" db="EMBL/GenBank/DDBJ databases">
        <authorList>
            <consortium name="NCBI Genome Project"/>
        </authorList>
    </citation>
    <scope>NUCLEOTIDE SEQUENCE</scope>
</reference>
<dbReference type="PANTHER" id="PTHR43223:SF1">
    <property type="entry name" value="ALKYL_ARYL-SULFATASE BDS1"/>
    <property type="match status" value="1"/>
</dbReference>
<dbReference type="AlphaFoldDB" id="A0AAJ6VS94"/>
<dbReference type="InterPro" id="IPR038536">
    <property type="entry name" value="Alkyl/aryl-sulf_dimr_sf"/>
</dbReference>
<dbReference type="InterPro" id="IPR029228">
    <property type="entry name" value="Alkyl_sulf_dimr"/>
</dbReference>
<dbReference type="VEuPathDB" id="FungiDB:An15g07240"/>